<evidence type="ECO:0000313" key="2">
    <source>
        <dbReference type="EMBL" id="THU79909.1"/>
    </source>
</evidence>
<name>A0A4S8KVG8_DENBC</name>
<feature type="non-terminal residue" evidence="2">
    <location>
        <position position="319"/>
    </location>
</feature>
<proteinExistence type="predicted"/>
<feature type="coiled-coil region" evidence="1">
    <location>
        <begin position="55"/>
        <end position="82"/>
    </location>
</feature>
<dbReference type="Proteomes" id="UP000297245">
    <property type="component" value="Unassembled WGS sequence"/>
</dbReference>
<evidence type="ECO:0000256" key="1">
    <source>
        <dbReference type="SAM" id="Coils"/>
    </source>
</evidence>
<organism evidence="2 3">
    <name type="scientific">Dendrothele bispora (strain CBS 962.96)</name>
    <dbReference type="NCBI Taxonomy" id="1314807"/>
    <lineage>
        <taxon>Eukaryota</taxon>
        <taxon>Fungi</taxon>
        <taxon>Dikarya</taxon>
        <taxon>Basidiomycota</taxon>
        <taxon>Agaricomycotina</taxon>
        <taxon>Agaricomycetes</taxon>
        <taxon>Agaricomycetidae</taxon>
        <taxon>Agaricales</taxon>
        <taxon>Agaricales incertae sedis</taxon>
        <taxon>Dendrothele</taxon>
    </lineage>
</organism>
<dbReference type="EMBL" id="ML179962">
    <property type="protein sequence ID" value="THU79909.1"/>
    <property type="molecule type" value="Genomic_DNA"/>
</dbReference>
<gene>
    <name evidence="2" type="ORF">K435DRAFT_785661</name>
</gene>
<sequence length="319" mass="36596">MVQLTKDDYNRVLRVLPSEVHPGLHNMDRIPGRQSIITIIASIYIIHLEREIRLLRDSNASTEDLDREIAELERQKEESMSGSRSLSRSEKVVEDQQRFQKLESLMPRDGKYILCGQLWTLISAGEYIQTLHALIQDLKFSNTHCCGIGNLEACNRPYCLNRDVKPALETYDILDLDYRPFNRTAVDLLPEPLWYGFWSADGPTEEDVAPYIAHIAPPTREANFMVRKWVLKNHIDAQLAYEREEALQQDRDPGIPVPGSLTSAAQILSRYHEGDNSIALVSHSLDYLAAMAVMQQFTERVFAERGPLDWVSKWHPPRV</sequence>
<keyword evidence="1" id="KW-0175">Coiled coil</keyword>
<protein>
    <submittedName>
        <fullName evidence="2">Uncharacterized protein</fullName>
    </submittedName>
</protein>
<dbReference type="AlphaFoldDB" id="A0A4S8KVG8"/>
<keyword evidence="3" id="KW-1185">Reference proteome</keyword>
<accession>A0A4S8KVG8</accession>
<reference evidence="2 3" key="1">
    <citation type="journal article" date="2019" name="Nat. Ecol. Evol.">
        <title>Megaphylogeny resolves global patterns of mushroom evolution.</title>
        <authorList>
            <person name="Varga T."/>
            <person name="Krizsan K."/>
            <person name="Foldi C."/>
            <person name="Dima B."/>
            <person name="Sanchez-Garcia M."/>
            <person name="Sanchez-Ramirez S."/>
            <person name="Szollosi G.J."/>
            <person name="Szarkandi J.G."/>
            <person name="Papp V."/>
            <person name="Albert L."/>
            <person name="Andreopoulos W."/>
            <person name="Angelini C."/>
            <person name="Antonin V."/>
            <person name="Barry K.W."/>
            <person name="Bougher N.L."/>
            <person name="Buchanan P."/>
            <person name="Buyck B."/>
            <person name="Bense V."/>
            <person name="Catcheside P."/>
            <person name="Chovatia M."/>
            <person name="Cooper J."/>
            <person name="Damon W."/>
            <person name="Desjardin D."/>
            <person name="Finy P."/>
            <person name="Geml J."/>
            <person name="Haridas S."/>
            <person name="Hughes K."/>
            <person name="Justo A."/>
            <person name="Karasinski D."/>
            <person name="Kautmanova I."/>
            <person name="Kiss B."/>
            <person name="Kocsube S."/>
            <person name="Kotiranta H."/>
            <person name="LaButti K.M."/>
            <person name="Lechner B.E."/>
            <person name="Liimatainen K."/>
            <person name="Lipzen A."/>
            <person name="Lukacs Z."/>
            <person name="Mihaltcheva S."/>
            <person name="Morgado L.N."/>
            <person name="Niskanen T."/>
            <person name="Noordeloos M.E."/>
            <person name="Ohm R.A."/>
            <person name="Ortiz-Santana B."/>
            <person name="Ovrebo C."/>
            <person name="Racz N."/>
            <person name="Riley R."/>
            <person name="Savchenko A."/>
            <person name="Shiryaev A."/>
            <person name="Soop K."/>
            <person name="Spirin V."/>
            <person name="Szebenyi C."/>
            <person name="Tomsovsky M."/>
            <person name="Tulloss R.E."/>
            <person name="Uehling J."/>
            <person name="Grigoriev I.V."/>
            <person name="Vagvolgyi C."/>
            <person name="Papp T."/>
            <person name="Martin F.M."/>
            <person name="Miettinen O."/>
            <person name="Hibbett D.S."/>
            <person name="Nagy L.G."/>
        </authorList>
    </citation>
    <scope>NUCLEOTIDE SEQUENCE [LARGE SCALE GENOMIC DNA]</scope>
    <source>
        <strain evidence="2 3">CBS 962.96</strain>
    </source>
</reference>
<evidence type="ECO:0000313" key="3">
    <source>
        <dbReference type="Proteomes" id="UP000297245"/>
    </source>
</evidence>